<evidence type="ECO:0000313" key="7">
    <source>
        <dbReference type="EMBL" id="MTD56932.1"/>
    </source>
</evidence>
<dbReference type="Pfam" id="PF06271">
    <property type="entry name" value="RDD"/>
    <property type="match status" value="1"/>
</dbReference>
<feature type="transmembrane region" description="Helical" evidence="5">
    <location>
        <begin position="20"/>
        <end position="45"/>
    </location>
</feature>
<gene>
    <name evidence="7" type="ORF">GKO32_23595</name>
</gene>
<name>A0A6N7YYI2_9PSEU</name>
<evidence type="ECO:0000256" key="3">
    <source>
        <dbReference type="ARBA" id="ARBA00022989"/>
    </source>
</evidence>
<evidence type="ECO:0000256" key="2">
    <source>
        <dbReference type="ARBA" id="ARBA00022692"/>
    </source>
</evidence>
<evidence type="ECO:0000313" key="8">
    <source>
        <dbReference type="Proteomes" id="UP000440096"/>
    </source>
</evidence>
<keyword evidence="2 5" id="KW-0812">Transmembrane</keyword>
<evidence type="ECO:0000256" key="5">
    <source>
        <dbReference type="SAM" id="Phobius"/>
    </source>
</evidence>
<evidence type="ECO:0000259" key="6">
    <source>
        <dbReference type="Pfam" id="PF06271"/>
    </source>
</evidence>
<dbReference type="AlphaFoldDB" id="A0A6N7YYI2"/>
<evidence type="ECO:0000256" key="1">
    <source>
        <dbReference type="ARBA" id="ARBA00004141"/>
    </source>
</evidence>
<dbReference type="PANTHER" id="PTHR38480:SF1">
    <property type="entry name" value="SLR0254 PROTEIN"/>
    <property type="match status" value="1"/>
</dbReference>
<dbReference type="PANTHER" id="PTHR38480">
    <property type="entry name" value="SLR0254 PROTEIN"/>
    <property type="match status" value="1"/>
</dbReference>
<comment type="subcellular location">
    <subcellularLocation>
        <location evidence="1">Membrane</location>
        <topology evidence="1">Multi-pass membrane protein</topology>
    </subcellularLocation>
</comment>
<sequence>MMFRMSTPSPPGRGVVVRRIIQSALDGLLVMVPLVVLAAAVVIVFHPRGLLALVTFVKVVFFTMLALDFILVWWLAIWWPYRHGGQTPGMRWLRLRVVTLDGEHPSLGMFVLRSVLMVVDGFAWGLVGVVLILSTPRRQRLGDIVARTLVVRVPKSADEPALPRPDGDLGAVSRT</sequence>
<feature type="transmembrane region" description="Helical" evidence="5">
    <location>
        <begin position="57"/>
        <end position="81"/>
    </location>
</feature>
<proteinExistence type="predicted"/>
<dbReference type="InterPro" id="IPR010432">
    <property type="entry name" value="RDD"/>
</dbReference>
<dbReference type="OrthoDB" id="9787732at2"/>
<feature type="domain" description="RDD" evidence="6">
    <location>
        <begin position="16"/>
        <end position="146"/>
    </location>
</feature>
<dbReference type="Proteomes" id="UP000440096">
    <property type="component" value="Unassembled WGS sequence"/>
</dbReference>
<dbReference type="EMBL" id="WMBA01000041">
    <property type="protein sequence ID" value="MTD56932.1"/>
    <property type="molecule type" value="Genomic_DNA"/>
</dbReference>
<accession>A0A6N7YYI2</accession>
<keyword evidence="8" id="KW-1185">Reference proteome</keyword>
<comment type="caution">
    <text evidence="7">The sequence shown here is derived from an EMBL/GenBank/DDBJ whole genome shotgun (WGS) entry which is preliminary data.</text>
</comment>
<evidence type="ECO:0000256" key="4">
    <source>
        <dbReference type="ARBA" id="ARBA00023136"/>
    </source>
</evidence>
<reference evidence="7 8" key="1">
    <citation type="submission" date="2019-11" db="EMBL/GenBank/DDBJ databases">
        <title>Draft genome of Amycolatopsis RM579.</title>
        <authorList>
            <person name="Duangmal K."/>
            <person name="Mingma R."/>
        </authorList>
    </citation>
    <scope>NUCLEOTIDE SEQUENCE [LARGE SCALE GENOMIC DNA]</scope>
    <source>
        <strain evidence="7 8">RM579</strain>
    </source>
</reference>
<organism evidence="7 8">
    <name type="scientific">Amycolatopsis pithecellobii</name>
    <dbReference type="NCBI Taxonomy" id="664692"/>
    <lineage>
        <taxon>Bacteria</taxon>
        <taxon>Bacillati</taxon>
        <taxon>Actinomycetota</taxon>
        <taxon>Actinomycetes</taxon>
        <taxon>Pseudonocardiales</taxon>
        <taxon>Pseudonocardiaceae</taxon>
        <taxon>Amycolatopsis</taxon>
    </lineage>
</organism>
<dbReference type="GO" id="GO:0016020">
    <property type="term" value="C:membrane"/>
    <property type="evidence" value="ECO:0007669"/>
    <property type="project" value="UniProtKB-SubCell"/>
</dbReference>
<keyword evidence="3 5" id="KW-1133">Transmembrane helix</keyword>
<protein>
    <submittedName>
        <fullName evidence="7">RDD family protein</fullName>
    </submittedName>
</protein>
<feature type="transmembrane region" description="Helical" evidence="5">
    <location>
        <begin position="110"/>
        <end position="133"/>
    </location>
</feature>
<keyword evidence="4 5" id="KW-0472">Membrane</keyword>